<evidence type="ECO:0000313" key="2">
    <source>
        <dbReference type="EMBL" id="CAF4668614.1"/>
    </source>
</evidence>
<gene>
    <name evidence="2" type="ORF">TSG867_LOCUS31741</name>
</gene>
<dbReference type="InterPro" id="IPR001258">
    <property type="entry name" value="NHL_repeat"/>
</dbReference>
<proteinExistence type="predicted"/>
<accession>A0A821GQ29</accession>
<reference evidence="2" key="1">
    <citation type="submission" date="2021-02" db="EMBL/GenBank/DDBJ databases">
        <authorList>
            <person name="Nowell W R."/>
        </authorList>
    </citation>
    <scope>NUCLEOTIDE SEQUENCE</scope>
</reference>
<evidence type="ECO:0000313" key="3">
    <source>
        <dbReference type="Proteomes" id="UP000663862"/>
    </source>
</evidence>
<dbReference type="SUPFAM" id="SSF101898">
    <property type="entry name" value="NHL repeat"/>
    <property type="match status" value="1"/>
</dbReference>
<name>A0A821GQ29_9BILA</name>
<sequence length="95" mass="10560">MYFVVDRQRNIYVSDKWNHRIMKWIKEANESIVIAGGQCEGNALAQLSCLSRVFIDNSNTLYVADSGNHRVMCWPQGAKQGTVIVGGNSRGAEAN</sequence>
<keyword evidence="1" id="KW-0677">Repeat</keyword>
<evidence type="ECO:0000256" key="1">
    <source>
        <dbReference type="ARBA" id="ARBA00022737"/>
    </source>
</evidence>
<dbReference type="Pfam" id="PF01436">
    <property type="entry name" value="NHL"/>
    <property type="match status" value="1"/>
</dbReference>
<evidence type="ECO:0008006" key="4">
    <source>
        <dbReference type="Google" id="ProtNLM"/>
    </source>
</evidence>
<dbReference type="AlphaFoldDB" id="A0A821GQ29"/>
<dbReference type="Proteomes" id="UP000663862">
    <property type="component" value="Unassembled WGS sequence"/>
</dbReference>
<protein>
    <recommendedName>
        <fullName evidence="4">NHL repeat-containing protein</fullName>
    </recommendedName>
</protein>
<dbReference type="EMBL" id="CAJOBQ010006205">
    <property type="protein sequence ID" value="CAF4668614.1"/>
    <property type="molecule type" value="Genomic_DNA"/>
</dbReference>
<dbReference type="InterPro" id="IPR011042">
    <property type="entry name" value="6-blade_b-propeller_TolB-like"/>
</dbReference>
<dbReference type="Gene3D" id="2.120.10.30">
    <property type="entry name" value="TolB, C-terminal domain"/>
    <property type="match status" value="1"/>
</dbReference>
<comment type="caution">
    <text evidence="2">The sequence shown here is derived from an EMBL/GenBank/DDBJ whole genome shotgun (WGS) entry which is preliminary data.</text>
</comment>
<organism evidence="2 3">
    <name type="scientific">Rotaria socialis</name>
    <dbReference type="NCBI Taxonomy" id="392032"/>
    <lineage>
        <taxon>Eukaryota</taxon>
        <taxon>Metazoa</taxon>
        <taxon>Spiralia</taxon>
        <taxon>Gnathifera</taxon>
        <taxon>Rotifera</taxon>
        <taxon>Eurotatoria</taxon>
        <taxon>Bdelloidea</taxon>
        <taxon>Philodinida</taxon>
        <taxon>Philodinidae</taxon>
        <taxon>Rotaria</taxon>
    </lineage>
</organism>